<feature type="domain" description="CCHC-type" evidence="14">
    <location>
        <begin position="86"/>
        <end position="99"/>
    </location>
</feature>
<dbReference type="STRING" id="151549.A0A4C1ZH38"/>
<evidence type="ECO:0000256" key="3">
    <source>
        <dbReference type="ARBA" id="ARBA00022679"/>
    </source>
</evidence>
<keyword evidence="2" id="KW-0645">Protease</keyword>
<evidence type="ECO:0000256" key="6">
    <source>
        <dbReference type="ARBA" id="ARBA00022750"/>
    </source>
</evidence>
<keyword evidence="12" id="KW-0863">Zinc-finger</keyword>
<dbReference type="SUPFAM" id="SSF57756">
    <property type="entry name" value="Retrovirus zinc finger-like domains"/>
    <property type="match status" value="1"/>
</dbReference>
<evidence type="ECO:0000256" key="13">
    <source>
        <dbReference type="SAM" id="MobiDB-lite"/>
    </source>
</evidence>
<evidence type="ECO:0000259" key="16">
    <source>
        <dbReference type="PROSITE" id="PS50994"/>
    </source>
</evidence>
<dbReference type="Gene3D" id="3.10.10.10">
    <property type="entry name" value="HIV Type 1 Reverse Transcriptase, subunit A, domain 1"/>
    <property type="match status" value="1"/>
</dbReference>
<dbReference type="PROSITE" id="PS50158">
    <property type="entry name" value="ZF_CCHC"/>
    <property type="match status" value="1"/>
</dbReference>
<dbReference type="PANTHER" id="PTHR37984:SF5">
    <property type="entry name" value="PROTEIN NYNRIN-LIKE"/>
    <property type="match status" value="1"/>
</dbReference>
<dbReference type="FunFam" id="3.30.70.270:FF:000020">
    <property type="entry name" value="Transposon Tf2-6 polyprotein-like Protein"/>
    <property type="match status" value="1"/>
</dbReference>
<accession>A0A4C1ZH38</accession>
<keyword evidence="11" id="KW-0511">Multifunctional enzyme</keyword>
<evidence type="ECO:0000256" key="2">
    <source>
        <dbReference type="ARBA" id="ARBA00022670"/>
    </source>
</evidence>
<keyword evidence="12" id="KW-0862">Zinc</keyword>
<keyword evidence="18" id="KW-1185">Reference proteome</keyword>
<dbReference type="InterPro" id="IPR043128">
    <property type="entry name" value="Rev_trsase/Diguanyl_cyclase"/>
</dbReference>
<dbReference type="Gene3D" id="1.10.340.70">
    <property type="match status" value="1"/>
</dbReference>
<dbReference type="FunFam" id="3.10.10.10:FF:000007">
    <property type="entry name" value="Retrovirus-related Pol polyprotein from transposon 17.6-like Protein"/>
    <property type="match status" value="1"/>
</dbReference>
<dbReference type="EMBL" id="BGZK01001769">
    <property type="protein sequence ID" value="GBP85927.1"/>
    <property type="molecule type" value="Genomic_DNA"/>
</dbReference>
<dbReference type="Gene3D" id="3.30.420.10">
    <property type="entry name" value="Ribonuclease H-like superfamily/Ribonuclease H"/>
    <property type="match status" value="1"/>
</dbReference>
<protein>
    <recommendedName>
        <fullName evidence="1">RNA-directed DNA polymerase</fullName>
        <ecNumber evidence="1">2.7.7.49</ecNumber>
    </recommendedName>
</protein>
<evidence type="ECO:0000256" key="1">
    <source>
        <dbReference type="ARBA" id="ARBA00012493"/>
    </source>
</evidence>
<dbReference type="EC" id="2.7.7.49" evidence="1"/>
<feature type="domain" description="Reverse transcriptase" evidence="15">
    <location>
        <begin position="348"/>
        <end position="527"/>
    </location>
</feature>
<dbReference type="InterPro" id="IPR036397">
    <property type="entry name" value="RNaseH_sf"/>
</dbReference>
<sequence>MAAFANRTLTTLMARWKDLSVEQIAVSTVLARCVQIEPRLQRLAHTTELKDRTSMQRELMAYSYKKRTNSDRASNEPAKRSKTVTCYTCGRMGHKSNECLRNHKAKMTKMDFKKFSDRRASPSLAARSSAAEKPSTAEHRRVDACSVKQVLSQLIHLGQSYDYCFDSGSECSLIKETLANKFGGKRFGSLVTLLGIGNADVNSTCQILSEICIDDNVIELLFHVVPDDAINSDIIIGRDLITLGFTVEISNDNLIIKKSKVINLCEVGKPTCHFKDVDTDVCGEHRENLVHILEKYHTSFVIGTPTGCANTEEIEIKLIDPNRTVQRRPYRLSPDERQVCRDKIKELLAANIIRPSCSPFASPILLVKKKDGSDRLCVDYRELNRNTVPDKFPLPLISDQIQRLKGANYFTILDAASGFHQIPVHKDSIERTAFVTPDGQYEYLTMPFGLRNAPSVFQRAMHKALGDLVNTFVVCYLDDMMIVSDNEKEGLERLDIVLQTLKEAGISLNLKKCSFLKTRVEYLGYEVTRGEIRPNSRKVVALTNLPPPCTVTQVRQFIGLASYFRQFIPKFSQLAAPLYKLTTGKGKVQWTPNHENIRQKIISYLTNEPVLMIFDPSYPIELHTDASSDGYGAMLLQNKDGKSHVIAYYSKKTTDAESRYHSYELETLAVVNGIKHFRYFLQGRQFTVINDCNSLQPSRTKIDLTLRVHRWWAFLQSFDFDIIYRDGKKMAHVDFLSRNPLPSKELRLKDQEKRVNLLEISKNWLHAEQQRDHEIAEIVSKLNNDDLPLSLLNTYQIISGVLHRKIQRNGRTRSLPMVPHAFRWSVINHIHESIMHLGWEKTLEKAFDFYWFPNMRKYVRKFVENCITCKVSKSKSGKTQAELHPITKVTVPWHTIHIDATGKLSGQQKSKEYIFVLIDAFTKYVLLRHTSNIDAVSAVNALKAGLSLFGAPTRVIADQGRCFANKHFRDFCNTNNIHLHLISTGTSRANGQVERVMSTLKNMLTAVEVNKERTWQDAVDDVQLAFNCTVNRVVKASPLELLIGKVARPLSLLALGDQDQDDVDIVGIREQAVNSINANARMDKERFDRGKAKVSKFTVGDFVLIENHERSQTKLDPKFRGPFKIVELLDGDRYLLKAIDNKELTSMRTKGSYSKPSLAGTETARCGDKQEGYGCVLICAMTLHCWICGAERALLFGLWSRRDARSPAALLSESCVLIPLDPRTRFRFAISRFIRERTQLSRVSVVVTSTLRQANRTCAGKASHPDVIITPQRIRTLLFSVYIIGPLATRNRRHTPVDTRRSSATSNPVLKLDSSELVNCANSPLLQHENSINIRSASPEQDVIRHQTIQTAKINQSSSLDV</sequence>
<dbReference type="InterPro" id="IPR043502">
    <property type="entry name" value="DNA/RNA_pol_sf"/>
</dbReference>
<gene>
    <name evidence="17" type="primary">Tf2-9</name>
    <name evidence="17" type="ORF">EVAR_65610_1</name>
</gene>
<keyword evidence="5" id="KW-0540">Nuclease</keyword>
<dbReference type="CDD" id="cd01647">
    <property type="entry name" value="RT_LTR"/>
    <property type="match status" value="1"/>
</dbReference>
<proteinExistence type="predicted"/>
<dbReference type="InterPro" id="IPR000477">
    <property type="entry name" value="RT_dom"/>
</dbReference>
<dbReference type="GO" id="GO:0008270">
    <property type="term" value="F:zinc ion binding"/>
    <property type="evidence" value="ECO:0007669"/>
    <property type="project" value="UniProtKB-KW"/>
</dbReference>
<name>A0A4C1ZH38_EUMVA</name>
<reference evidence="17 18" key="1">
    <citation type="journal article" date="2019" name="Commun. Biol.">
        <title>The bagworm genome reveals a unique fibroin gene that provides high tensile strength.</title>
        <authorList>
            <person name="Kono N."/>
            <person name="Nakamura H."/>
            <person name="Ohtoshi R."/>
            <person name="Tomita M."/>
            <person name="Numata K."/>
            <person name="Arakawa K."/>
        </authorList>
    </citation>
    <scope>NUCLEOTIDE SEQUENCE [LARGE SCALE GENOMIC DNA]</scope>
</reference>
<dbReference type="InterPro" id="IPR041577">
    <property type="entry name" value="RT_RNaseH_2"/>
</dbReference>
<keyword evidence="8" id="KW-0378">Hydrolase</keyword>
<feature type="compositionally biased region" description="Low complexity" evidence="13">
    <location>
        <begin position="121"/>
        <end position="131"/>
    </location>
</feature>
<dbReference type="PANTHER" id="PTHR37984">
    <property type="entry name" value="PROTEIN CBG26694"/>
    <property type="match status" value="1"/>
</dbReference>
<keyword evidence="6" id="KW-0064">Aspartyl protease</keyword>
<evidence type="ECO:0000256" key="9">
    <source>
        <dbReference type="ARBA" id="ARBA00022918"/>
    </source>
</evidence>
<evidence type="ECO:0000259" key="15">
    <source>
        <dbReference type="PROSITE" id="PS50878"/>
    </source>
</evidence>
<dbReference type="InterPro" id="IPR001878">
    <property type="entry name" value="Znf_CCHC"/>
</dbReference>
<keyword evidence="10" id="KW-0238">DNA-binding</keyword>
<evidence type="ECO:0000256" key="10">
    <source>
        <dbReference type="ARBA" id="ARBA00023125"/>
    </source>
</evidence>
<dbReference type="InterPro" id="IPR021109">
    <property type="entry name" value="Peptidase_aspartic_dom_sf"/>
</dbReference>
<dbReference type="PROSITE" id="PS50878">
    <property type="entry name" value="RT_POL"/>
    <property type="match status" value="1"/>
</dbReference>
<dbReference type="GO" id="GO:0003677">
    <property type="term" value="F:DNA binding"/>
    <property type="evidence" value="ECO:0007669"/>
    <property type="project" value="UniProtKB-KW"/>
</dbReference>
<dbReference type="PROSITE" id="PS50994">
    <property type="entry name" value="INTEGRASE"/>
    <property type="match status" value="1"/>
</dbReference>
<dbReference type="SUPFAM" id="SSF50630">
    <property type="entry name" value="Acid proteases"/>
    <property type="match status" value="1"/>
</dbReference>
<dbReference type="FunFam" id="1.10.340.70:FF:000001">
    <property type="entry name" value="Retrovirus-related Pol polyprotein from transposon gypsy-like Protein"/>
    <property type="match status" value="1"/>
</dbReference>
<dbReference type="GO" id="GO:0006508">
    <property type="term" value="P:proteolysis"/>
    <property type="evidence" value="ECO:0007669"/>
    <property type="project" value="UniProtKB-KW"/>
</dbReference>
<dbReference type="InterPro" id="IPR001584">
    <property type="entry name" value="Integrase_cat-core"/>
</dbReference>
<dbReference type="OrthoDB" id="116216at2759"/>
<evidence type="ECO:0000259" key="14">
    <source>
        <dbReference type="PROSITE" id="PS50158"/>
    </source>
</evidence>
<comment type="caution">
    <text evidence="17">The sequence shown here is derived from an EMBL/GenBank/DDBJ whole genome shotgun (WGS) entry which is preliminary data.</text>
</comment>
<feature type="region of interest" description="Disordered" evidence="13">
    <location>
        <begin position="118"/>
        <end position="138"/>
    </location>
</feature>
<dbReference type="Gene3D" id="3.30.70.270">
    <property type="match status" value="2"/>
</dbReference>
<dbReference type="Pfam" id="PF17921">
    <property type="entry name" value="Integrase_H2C2"/>
    <property type="match status" value="1"/>
</dbReference>
<evidence type="ECO:0000313" key="17">
    <source>
        <dbReference type="EMBL" id="GBP85927.1"/>
    </source>
</evidence>
<dbReference type="CDD" id="cd09274">
    <property type="entry name" value="RNase_HI_RT_Ty3"/>
    <property type="match status" value="1"/>
</dbReference>
<evidence type="ECO:0000256" key="11">
    <source>
        <dbReference type="ARBA" id="ARBA00023268"/>
    </source>
</evidence>
<dbReference type="GO" id="GO:0015074">
    <property type="term" value="P:DNA integration"/>
    <property type="evidence" value="ECO:0007669"/>
    <property type="project" value="InterPro"/>
</dbReference>
<dbReference type="Gene3D" id="2.40.70.10">
    <property type="entry name" value="Acid Proteases"/>
    <property type="match status" value="1"/>
</dbReference>
<dbReference type="SUPFAM" id="SSF53098">
    <property type="entry name" value="Ribonuclease H-like"/>
    <property type="match status" value="1"/>
</dbReference>
<dbReference type="InterPro" id="IPR041588">
    <property type="entry name" value="Integrase_H2C2"/>
</dbReference>
<evidence type="ECO:0000313" key="18">
    <source>
        <dbReference type="Proteomes" id="UP000299102"/>
    </source>
</evidence>
<dbReference type="GO" id="GO:0004190">
    <property type="term" value="F:aspartic-type endopeptidase activity"/>
    <property type="evidence" value="ECO:0007669"/>
    <property type="project" value="UniProtKB-KW"/>
</dbReference>
<dbReference type="Pfam" id="PF00078">
    <property type="entry name" value="RVT_1"/>
    <property type="match status" value="1"/>
</dbReference>
<evidence type="ECO:0000256" key="4">
    <source>
        <dbReference type="ARBA" id="ARBA00022695"/>
    </source>
</evidence>
<evidence type="ECO:0000256" key="12">
    <source>
        <dbReference type="PROSITE-ProRule" id="PRU00047"/>
    </source>
</evidence>
<dbReference type="GO" id="GO:0004519">
    <property type="term" value="F:endonuclease activity"/>
    <property type="evidence" value="ECO:0007669"/>
    <property type="project" value="UniProtKB-KW"/>
</dbReference>
<keyword evidence="12" id="KW-0479">Metal-binding</keyword>
<keyword evidence="9" id="KW-0695">RNA-directed DNA polymerase</keyword>
<keyword evidence="4" id="KW-0548">Nucleotidyltransferase</keyword>
<feature type="domain" description="Integrase catalytic" evidence="16">
    <location>
        <begin position="888"/>
        <end position="1046"/>
    </location>
</feature>
<evidence type="ECO:0000256" key="7">
    <source>
        <dbReference type="ARBA" id="ARBA00022759"/>
    </source>
</evidence>
<keyword evidence="3" id="KW-0808">Transferase</keyword>
<evidence type="ECO:0000256" key="8">
    <source>
        <dbReference type="ARBA" id="ARBA00022801"/>
    </source>
</evidence>
<dbReference type="GO" id="GO:0042575">
    <property type="term" value="C:DNA polymerase complex"/>
    <property type="evidence" value="ECO:0007669"/>
    <property type="project" value="UniProtKB-ARBA"/>
</dbReference>
<dbReference type="InterPro" id="IPR012337">
    <property type="entry name" value="RNaseH-like_sf"/>
</dbReference>
<keyword evidence="7" id="KW-0255">Endonuclease</keyword>
<dbReference type="GO" id="GO:0003964">
    <property type="term" value="F:RNA-directed DNA polymerase activity"/>
    <property type="evidence" value="ECO:0007669"/>
    <property type="project" value="UniProtKB-KW"/>
</dbReference>
<dbReference type="SUPFAM" id="SSF56672">
    <property type="entry name" value="DNA/RNA polymerases"/>
    <property type="match status" value="1"/>
</dbReference>
<dbReference type="InterPro" id="IPR050951">
    <property type="entry name" value="Retrovirus_Pol_polyprotein"/>
</dbReference>
<dbReference type="Pfam" id="PF00665">
    <property type="entry name" value="rve"/>
    <property type="match status" value="1"/>
</dbReference>
<dbReference type="InterPro" id="IPR036875">
    <property type="entry name" value="Znf_CCHC_sf"/>
</dbReference>
<dbReference type="Proteomes" id="UP000299102">
    <property type="component" value="Unassembled WGS sequence"/>
</dbReference>
<organism evidence="17 18">
    <name type="scientific">Eumeta variegata</name>
    <name type="common">Bagworm moth</name>
    <name type="synonym">Eumeta japonica</name>
    <dbReference type="NCBI Taxonomy" id="151549"/>
    <lineage>
        <taxon>Eukaryota</taxon>
        <taxon>Metazoa</taxon>
        <taxon>Ecdysozoa</taxon>
        <taxon>Arthropoda</taxon>
        <taxon>Hexapoda</taxon>
        <taxon>Insecta</taxon>
        <taxon>Pterygota</taxon>
        <taxon>Neoptera</taxon>
        <taxon>Endopterygota</taxon>
        <taxon>Lepidoptera</taxon>
        <taxon>Glossata</taxon>
        <taxon>Ditrysia</taxon>
        <taxon>Tineoidea</taxon>
        <taxon>Psychidae</taxon>
        <taxon>Oiketicinae</taxon>
        <taxon>Eumeta</taxon>
    </lineage>
</organism>
<evidence type="ECO:0000256" key="5">
    <source>
        <dbReference type="ARBA" id="ARBA00022722"/>
    </source>
</evidence>
<dbReference type="Pfam" id="PF17919">
    <property type="entry name" value="RT_RNaseH_2"/>
    <property type="match status" value="1"/>
</dbReference>